<dbReference type="SMART" id="SM00100">
    <property type="entry name" value="cNMP"/>
    <property type="match status" value="1"/>
</dbReference>
<feature type="transmembrane region" description="Helical" evidence="1">
    <location>
        <begin position="51"/>
        <end position="73"/>
    </location>
</feature>
<dbReference type="InterPro" id="IPR014710">
    <property type="entry name" value="RmlC-like_jellyroll"/>
</dbReference>
<reference evidence="3 4" key="1">
    <citation type="journal article" date="2013" name="Int. J. Syst. Evol. Microbiol.">
        <title>Marinoscillum luteum sp. nov., isolated from marine sediment.</title>
        <authorList>
            <person name="Cha I.T."/>
            <person name="Park S.J."/>
            <person name="Kim S.J."/>
            <person name="Kim J.G."/>
            <person name="Jung M.Y."/>
            <person name="Shin K.S."/>
            <person name="Kwon K.K."/>
            <person name="Yang S.H."/>
            <person name="Seo Y.S."/>
            <person name="Rhee S.K."/>
        </authorList>
    </citation>
    <scope>NUCLEOTIDE SEQUENCE [LARGE SCALE GENOMIC DNA]</scope>
    <source>
        <strain evidence="3 4">KCTC 23939</strain>
    </source>
</reference>
<feature type="transmembrane region" description="Helical" evidence="1">
    <location>
        <begin position="114"/>
        <end position="140"/>
    </location>
</feature>
<evidence type="ECO:0000259" key="2">
    <source>
        <dbReference type="PROSITE" id="PS50042"/>
    </source>
</evidence>
<dbReference type="EMBL" id="JBIPKE010000003">
    <property type="protein sequence ID" value="MFH6981803.1"/>
    <property type="molecule type" value="Genomic_DNA"/>
</dbReference>
<gene>
    <name evidence="3" type="ORF">ACHKAR_00060</name>
</gene>
<dbReference type="InterPro" id="IPR018490">
    <property type="entry name" value="cNMP-bd_dom_sf"/>
</dbReference>
<evidence type="ECO:0000313" key="3">
    <source>
        <dbReference type="EMBL" id="MFH6981803.1"/>
    </source>
</evidence>
<dbReference type="SUPFAM" id="SSF51206">
    <property type="entry name" value="cAMP-binding domain-like"/>
    <property type="match status" value="1"/>
</dbReference>
<evidence type="ECO:0000313" key="4">
    <source>
        <dbReference type="Proteomes" id="UP001610063"/>
    </source>
</evidence>
<name>A0ABW7N267_9BACT</name>
<dbReference type="SUPFAM" id="SSF48371">
    <property type="entry name" value="ARM repeat"/>
    <property type="match status" value="1"/>
</dbReference>
<feature type="transmembrane region" description="Helical" evidence="1">
    <location>
        <begin position="274"/>
        <end position="294"/>
    </location>
</feature>
<dbReference type="Proteomes" id="UP001610063">
    <property type="component" value="Unassembled WGS sequence"/>
</dbReference>
<dbReference type="Gene3D" id="1.25.10.10">
    <property type="entry name" value="Leucine-rich Repeat Variant"/>
    <property type="match status" value="1"/>
</dbReference>
<evidence type="ECO:0000256" key="1">
    <source>
        <dbReference type="SAM" id="Phobius"/>
    </source>
</evidence>
<comment type="caution">
    <text evidence="3">The sequence shown here is derived from an EMBL/GenBank/DDBJ whole genome shotgun (WGS) entry which is preliminary data.</text>
</comment>
<feature type="transmembrane region" description="Helical" evidence="1">
    <location>
        <begin position="152"/>
        <end position="174"/>
    </location>
</feature>
<dbReference type="PROSITE" id="PS50042">
    <property type="entry name" value="CNMP_BINDING_3"/>
    <property type="match status" value="1"/>
</dbReference>
<dbReference type="InterPro" id="IPR011989">
    <property type="entry name" value="ARM-like"/>
</dbReference>
<organism evidence="3 4">
    <name type="scientific">Marinoscillum luteum</name>
    <dbReference type="NCBI Taxonomy" id="861051"/>
    <lineage>
        <taxon>Bacteria</taxon>
        <taxon>Pseudomonadati</taxon>
        <taxon>Bacteroidota</taxon>
        <taxon>Cytophagia</taxon>
        <taxon>Cytophagales</taxon>
        <taxon>Reichenbachiellaceae</taxon>
        <taxon>Marinoscillum</taxon>
    </lineage>
</organism>
<keyword evidence="1" id="KW-1133">Transmembrane helix</keyword>
<dbReference type="InterPro" id="IPR016024">
    <property type="entry name" value="ARM-type_fold"/>
</dbReference>
<feature type="domain" description="Cyclic nucleotide-binding" evidence="2">
    <location>
        <begin position="956"/>
        <end position="1072"/>
    </location>
</feature>
<dbReference type="CDD" id="cd00038">
    <property type="entry name" value="CAP_ED"/>
    <property type="match status" value="1"/>
</dbReference>
<feature type="transmembrane region" description="Helical" evidence="1">
    <location>
        <begin position="306"/>
        <end position="332"/>
    </location>
</feature>
<keyword evidence="1" id="KW-0812">Transmembrane</keyword>
<feature type="transmembrane region" description="Helical" evidence="1">
    <location>
        <begin position="186"/>
        <end position="205"/>
    </location>
</feature>
<dbReference type="RefSeq" id="WP_159585270.1">
    <property type="nucleotide sequence ID" value="NZ_JBIPKE010000003.1"/>
</dbReference>
<sequence>MIKSFLAFLGGEPGEEKPMLLLLGMGFFMGIFLATYQIGSETLFLDILGEPYLDVAFFSAGGAGIISTVLFVYLQKRVNYSSLVVVNLFLIFAFMAVMRAAFEWTSYDGSEGGFQILPFIMFVMIGPITAITLLGFWGIFGRVFDLRASKRIIGGIDTGALTATIIAFFSIPFITQLPFIDSTYDLLFVSAISSFGVLFFTIWIIRDFNVNKATKVEKGDVKPVEVNFFDLIKDPYLRLLSLFLIFSMGASVFVDYTFYSATEIMYPDEQELTNFLSFFSGTVMIMSFLIQSFVNDIIIGRFGLKVALMTMPLILILFTIGGIVAGHIFGYQVKTEEFILFFMFTACAKAFTASLKDALENPAFKLFFLPIDIKIRFDIQTRIEGVVNELATLLAGAAQIALGLLVFFELIHFSYLILGLAGMVVYLSGKLFSQYKVTLQKTLTEQKKALKGEGVRNEQNTINVIRSEVSSKNSDRVISGLRIFEKLEPIQFEFTLLDLLNSRMSKVREYAYKKLDEYLVFEALDIIRKDIKTEGDEAVLKAATACVKNLEAAEAYELNDISIRQLVRSTEAKDRIKGARLLVKSNEDKFLPYLSELLRDINPRVRIAAMTTAGKIRRPEIWPNLVENLHLATYGNSAMSALTHSGEAAFHAIDTSFYKTGQYKATMLRIVQLLGRIGGKSAIDLLWKKIDFPDKKIVSEILLSLSYIGFAARDFQAARIKIAIESEIGDIAWNIKAVLDIPEENEIDMMIRDAFREEDKQNYENIFMLLSMIYDPQNVTLVRENIQDGTTDSITFAVEMLDIFVEEELKPKLLPVMDELKVDDRLAKLQNYYPPEDFESYYDLLLQIINRDYNRVNRYTKALAFYRISNMTGVEVSDDLIANLFNPDHLLLETAAYTIYKLDQSAYHLHTKRLKSGVKKELDKAIVPPVFQGEGEDYHQKLLLIERVLLLKEVPEFKRVSGELITYIAEELDEIRLNEGTTLVDAGESGNTPVYIVVEGNVDVYQNDVLIDQKSRGGLVGHELILDTNKFEYTALTRNRCTLLVLRKEELLDLMSKHIEIIEAYLNILNRVEFEEEEVEIADILLSV</sequence>
<feature type="transmembrane region" description="Helical" evidence="1">
    <location>
        <begin position="80"/>
        <end position="102"/>
    </location>
</feature>
<dbReference type="Pfam" id="PF00027">
    <property type="entry name" value="cNMP_binding"/>
    <property type="match status" value="1"/>
</dbReference>
<feature type="transmembrane region" description="Helical" evidence="1">
    <location>
        <begin position="338"/>
        <end position="355"/>
    </location>
</feature>
<feature type="transmembrane region" description="Helical" evidence="1">
    <location>
        <begin position="236"/>
        <end position="254"/>
    </location>
</feature>
<keyword evidence="1" id="KW-0472">Membrane</keyword>
<keyword evidence="4" id="KW-1185">Reference proteome</keyword>
<accession>A0ABW7N267</accession>
<feature type="transmembrane region" description="Helical" evidence="1">
    <location>
        <begin position="20"/>
        <end position="39"/>
    </location>
</feature>
<dbReference type="InterPro" id="IPR000595">
    <property type="entry name" value="cNMP-bd_dom"/>
</dbReference>
<protein>
    <submittedName>
        <fullName evidence="3">Cyclic nucleotide-binding domain-containing protein</fullName>
    </submittedName>
</protein>
<dbReference type="Gene3D" id="2.60.120.10">
    <property type="entry name" value="Jelly Rolls"/>
    <property type="match status" value="1"/>
</dbReference>
<feature type="transmembrane region" description="Helical" evidence="1">
    <location>
        <begin position="413"/>
        <end position="432"/>
    </location>
</feature>
<proteinExistence type="predicted"/>